<keyword evidence="2" id="KW-0808">Transferase</keyword>
<organism evidence="2 3">
    <name type="scientific">Hanseniaspora opuntiae</name>
    <dbReference type="NCBI Taxonomy" id="211096"/>
    <lineage>
        <taxon>Eukaryota</taxon>
        <taxon>Fungi</taxon>
        <taxon>Dikarya</taxon>
        <taxon>Ascomycota</taxon>
        <taxon>Saccharomycotina</taxon>
        <taxon>Saccharomycetes</taxon>
        <taxon>Saccharomycodales</taxon>
        <taxon>Saccharomycodaceae</taxon>
        <taxon>Hanseniaspora</taxon>
    </lineage>
</organism>
<feature type="binding site" evidence="1">
    <location>
        <position position="138"/>
    </location>
    <ligand>
        <name>Zn(2+)</name>
        <dbReference type="ChEBI" id="CHEBI:29105"/>
    </ligand>
</feature>
<dbReference type="Proteomes" id="UP000095605">
    <property type="component" value="Unassembled WGS sequence"/>
</dbReference>
<proteinExistence type="predicted"/>
<dbReference type="EMBL" id="LPNL01000004">
    <property type="protein sequence ID" value="OEJ87405.1"/>
    <property type="molecule type" value="Genomic_DNA"/>
</dbReference>
<keyword evidence="3" id="KW-1185">Reference proteome</keyword>
<keyword evidence="1" id="KW-0862">Zinc</keyword>
<evidence type="ECO:0000256" key="1">
    <source>
        <dbReference type="PIRSR" id="PIRSR605301-1"/>
    </source>
</evidence>
<evidence type="ECO:0000313" key="2">
    <source>
        <dbReference type="EMBL" id="OEJ87405.1"/>
    </source>
</evidence>
<protein>
    <submittedName>
        <fullName evidence="2">DBF2 kinase activator protein MOB1</fullName>
    </submittedName>
</protein>
<dbReference type="OrthoDB" id="8170117at2759"/>
<dbReference type="Gene3D" id="1.20.140.30">
    <property type="entry name" value="MOB kinase activator"/>
    <property type="match status" value="1"/>
</dbReference>
<name>A0A1E5RKK0_9ASCO</name>
<dbReference type="GO" id="GO:0016301">
    <property type="term" value="F:kinase activity"/>
    <property type="evidence" value="ECO:0007669"/>
    <property type="project" value="UniProtKB-KW"/>
</dbReference>
<dbReference type="AlphaFoldDB" id="A0A1E5RKK0"/>
<evidence type="ECO:0000313" key="3">
    <source>
        <dbReference type="Proteomes" id="UP000095605"/>
    </source>
</evidence>
<reference evidence="3" key="1">
    <citation type="journal article" date="2016" name="Genome Announc.">
        <title>Genome sequences of three species of Hanseniaspora isolated from spontaneous wine fermentations.</title>
        <authorList>
            <person name="Sternes P.R."/>
            <person name="Lee D."/>
            <person name="Kutyna D.R."/>
            <person name="Borneman A.R."/>
        </authorList>
    </citation>
    <scope>NUCLEOTIDE SEQUENCE [LARGE SCALE GENOMIC DNA]</scope>
    <source>
        <strain evidence="3">AWRI3578</strain>
    </source>
</reference>
<comment type="caution">
    <text evidence="2">The sequence shown here is derived from an EMBL/GenBank/DDBJ whole genome shotgun (WGS) entry which is preliminary data.</text>
</comment>
<sequence>MDNERYEENIQKTIKSQRGFVWNNKQQNDNPHLMSNYATPTHSNKNRDVIDFNYTPSHQLPYLNNKNFNNTTNVPKLAQVSSHKDLKKLVETTLNSDSVLEQAIKLPKGENINEWFAVHTVDFYNHINMLYGCITEFCSHETCPKMIATNEYEYLWNINGVPKSVTAPEYVKYLMQWCQKIFDNEKIFPTDSSTPFPSNFEKSYVKPMLKRMFRVYAHVYCHHFNEIYEMHLEVLLNTSFRHFCCFTKYFRLLTNDDYGPLLELVNELS</sequence>
<keyword evidence="1" id="KW-0479">Metal-binding</keyword>
<dbReference type="SUPFAM" id="SSF101152">
    <property type="entry name" value="Mob1/phocein"/>
    <property type="match status" value="1"/>
</dbReference>
<gene>
    <name evidence="2" type="ORF">AWRI3578_g2083</name>
</gene>
<dbReference type="InterPro" id="IPR005301">
    <property type="entry name" value="MOB_kinase_act_fam"/>
</dbReference>
<dbReference type="PANTHER" id="PTHR22599">
    <property type="entry name" value="MPS ONE BINDER KINASE ACTIVATOR-LIKE MOB"/>
    <property type="match status" value="1"/>
</dbReference>
<keyword evidence="2" id="KW-0418">Kinase</keyword>
<feature type="binding site" evidence="1">
    <location>
        <position position="218"/>
    </location>
    <ligand>
        <name>Zn(2+)</name>
        <dbReference type="ChEBI" id="CHEBI:29105"/>
    </ligand>
</feature>
<feature type="binding site" evidence="1">
    <location>
        <position position="143"/>
    </location>
    <ligand>
        <name>Zn(2+)</name>
        <dbReference type="ChEBI" id="CHEBI:29105"/>
    </ligand>
</feature>
<dbReference type="Pfam" id="PF03637">
    <property type="entry name" value="Mob1_phocein"/>
    <property type="match status" value="1"/>
</dbReference>
<dbReference type="SMART" id="SM01388">
    <property type="entry name" value="Mob1_phocein"/>
    <property type="match status" value="1"/>
</dbReference>
<dbReference type="InterPro" id="IPR036703">
    <property type="entry name" value="MOB_kinase_act_sf"/>
</dbReference>
<accession>A0A1E5RKK0</accession>
<feature type="binding site" evidence="1">
    <location>
        <position position="223"/>
    </location>
    <ligand>
        <name>Zn(2+)</name>
        <dbReference type="ChEBI" id="CHEBI:29105"/>
    </ligand>
</feature>